<dbReference type="OrthoDB" id="2439142at2759"/>
<proteinExistence type="predicted"/>
<organism evidence="1 2">
    <name type="scientific">Cetraspora pellucida</name>
    <dbReference type="NCBI Taxonomy" id="1433469"/>
    <lineage>
        <taxon>Eukaryota</taxon>
        <taxon>Fungi</taxon>
        <taxon>Fungi incertae sedis</taxon>
        <taxon>Mucoromycota</taxon>
        <taxon>Glomeromycotina</taxon>
        <taxon>Glomeromycetes</taxon>
        <taxon>Diversisporales</taxon>
        <taxon>Gigasporaceae</taxon>
        <taxon>Cetraspora</taxon>
    </lineage>
</organism>
<accession>A0A9N9CZJ7</accession>
<dbReference type="Proteomes" id="UP000789759">
    <property type="component" value="Unassembled WGS sequence"/>
</dbReference>
<gene>
    <name evidence="1" type="ORF">CPELLU_LOCUS7722</name>
</gene>
<dbReference type="EMBL" id="CAJVQA010005271">
    <property type="protein sequence ID" value="CAG8616869.1"/>
    <property type="molecule type" value="Genomic_DNA"/>
</dbReference>
<keyword evidence="2" id="KW-1185">Reference proteome</keyword>
<protein>
    <submittedName>
        <fullName evidence="1">23033_t:CDS:1</fullName>
    </submittedName>
</protein>
<dbReference type="AlphaFoldDB" id="A0A9N9CZJ7"/>
<evidence type="ECO:0000313" key="1">
    <source>
        <dbReference type="EMBL" id="CAG8616869.1"/>
    </source>
</evidence>
<sequence length="321" mass="37434">MTQTNQRKYEYETNTYLQDSVIIYKTPHRSLIYKIILEGKYPPEFKLLYIRKPGKYKIPNNYIFRVVYGDEHNDYVEFKESPSAAANLYQKVSAQKQIKSVFHNDDVVILNEIKFTINSHSYSVVYNQHYNNTEELRLLAIIKAMDVSKISRSAYRTIANLSLSLPREWSVSEAKKQLMYNMASQIKTTLFDLSTNLLNNLTELIDEEIHFNDQNIVESVIESVGKGTYRSIKDILAYLIPTLSLVIAELKTTKKFDSKYSEIIEEMKRINVYFEFWQEKGTTTGSWKYTSLIGSDKLKVLYNFNFAKILPNDHAILVCNL</sequence>
<name>A0A9N9CZJ7_9GLOM</name>
<comment type="caution">
    <text evidence="1">The sequence shown here is derived from an EMBL/GenBank/DDBJ whole genome shotgun (WGS) entry which is preliminary data.</text>
</comment>
<reference evidence="1" key="1">
    <citation type="submission" date="2021-06" db="EMBL/GenBank/DDBJ databases">
        <authorList>
            <person name="Kallberg Y."/>
            <person name="Tangrot J."/>
            <person name="Rosling A."/>
        </authorList>
    </citation>
    <scope>NUCLEOTIDE SEQUENCE</scope>
    <source>
        <strain evidence="1">FL966</strain>
    </source>
</reference>
<evidence type="ECO:0000313" key="2">
    <source>
        <dbReference type="Proteomes" id="UP000789759"/>
    </source>
</evidence>